<feature type="compositionally biased region" description="Polar residues" evidence="7">
    <location>
        <begin position="40"/>
        <end position="51"/>
    </location>
</feature>
<evidence type="ECO:0000256" key="7">
    <source>
        <dbReference type="SAM" id="MobiDB-lite"/>
    </source>
</evidence>
<gene>
    <name evidence="9" type="primary">moc3</name>
    <name evidence="9" type="ORF">CTA1_13093</name>
</gene>
<evidence type="ECO:0000256" key="3">
    <source>
        <dbReference type="ARBA" id="ARBA00023015"/>
    </source>
</evidence>
<reference evidence="9 10" key="1">
    <citation type="journal article" date="2019" name="PLoS ONE">
        <title>Comparative genome analysis indicates high evolutionary potential of pathogenicity genes in Colletotrichum tanaceti.</title>
        <authorList>
            <person name="Lelwala R.V."/>
            <person name="Korhonen P.K."/>
            <person name="Young N.D."/>
            <person name="Scott J.B."/>
            <person name="Ades P.A."/>
            <person name="Gasser R.B."/>
            <person name="Taylor P.W.J."/>
        </authorList>
    </citation>
    <scope>NUCLEOTIDE SEQUENCE [LARGE SCALE GENOMIC DNA]</scope>
    <source>
        <strain evidence="9">BRIP57314</strain>
    </source>
</reference>
<keyword evidence="3" id="KW-0805">Transcription regulation</keyword>
<keyword evidence="1" id="KW-0479">Metal-binding</keyword>
<keyword evidence="10" id="KW-1185">Reference proteome</keyword>
<dbReference type="PANTHER" id="PTHR36206">
    <property type="entry name" value="ASPERCRYPTIN BIOSYNTHESIS CLUSTER-SPECIFIC TRANSCRIPTION REGULATOR ATNN-RELATED"/>
    <property type="match status" value="1"/>
</dbReference>
<evidence type="ECO:0000256" key="2">
    <source>
        <dbReference type="ARBA" id="ARBA00022833"/>
    </source>
</evidence>
<dbReference type="OrthoDB" id="3598904at2759"/>
<dbReference type="PROSITE" id="PS50048">
    <property type="entry name" value="ZN2_CY6_FUNGAL_2"/>
    <property type="match status" value="1"/>
</dbReference>
<dbReference type="SMART" id="SM00066">
    <property type="entry name" value="GAL4"/>
    <property type="match status" value="1"/>
</dbReference>
<keyword evidence="4" id="KW-0238">DNA-binding</keyword>
<dbReference type="Pfam" id="PF00172">
    <property type="entry name" value="Zn_clus"/>
    <property type="match status" value="1"/>
</dbReference>
<sequence>MVMGSLEMDRQSFSAASGSAPSNPGSAAGDDLAPVPRASRGTNKCATASAPSKSSSSSSSSSSIADNRVTKVPETMCPQMSTFSLGKRPRGNRMCATKVRSGCITCKRRHIKCDETRPFCLKCTKSPRGPGVCEGYLSHTSGRQQPPARTAPRPILSKGTWRVSWPTAAAAAAAAAVPLLEPGYEAAFLADPNERIYFDFWRQLIGNIYLFPSDVMRRVIPQLARREPAIKHAALAMAGMARALVPSLLRRSGRELHANGPHYEFALRQYGRAVGLVRSSPPSSENMLWVIVCCVLFVTFECLHGDRAAALSHVGHAYRMMEIYLGRRPSPSNDEDGPTTTTTTTAAAAATQSIRAVCDDAAWVFQGLTMQAWSHNVLHSELLSEVSWCCRGVHKALAVDEMPARFADMDAARRWWRVVQHYTCHRCPIYTEVFVDGLSTKEMLAGSRERPILSPTQCAERLAAVLPEFLDRLRRWNTAFQPVYDELRSRHHHHHHHHDDDYYLYADACNLRLQYLTLWNEVSSRSYTDIRTVVLLTPSFREMVQLSRTVLRAQSNCGGCSDTFSMDNGPTWPLLVTACRCRDAGLRREATELLGKHHRRDGLWDSRVFYGVAVRNMEIEAENALSGDEDEQWSRMARRELRFSREGDVSGRLFKWDPCAGEWQHVEEPLVTPLVTPLVPG</sequence>
<feature type="region of interest" description="Disordered" evidence="7">
    <location>
        <begin position="1"/>
        <end position="83"/>
    </location>
</feature>
<dbReference type="GO" id="GO:0003677">
    <property type="term" value="F:DNA binding"/>
    <property type="evidence" value="ECO:0007669"/>
    <property type="project" value="UniProtKB-KW"/>
</dbReference>
<comment type="caution">
    <text evidence="9">The sequence shown here is derived from an EMBL/GenBank/DDBJ whole genome shotgun (WGS) entry which is preliminary data.</text>
</comment>
<evidence type="ECO:0000256" key="5">
    <source>
        <dbReference type="ARBA" id="ARBA00023163"/>
    </source>
</evidence>
<feature type="domain" description="Zn(2)-C6 fungal-type" evidence="8">
    <location>
        <begin position="102"/>
        <end position="133"/>
    </location>
</feature>
<dbReference type="SUPFAM" id="SSF57701">
    <property type="entry name" value="Zn2/Cys6 DNA-binding domain"/>
    <property type="match status" value="1"/>
</dbReference>
<dbReference type="InterPro" id="IPR036864">
    <property type="entry name" value="Zn2-C6_fun-type_DNA-bd_sf"/>
</dbReference>
<evidence type="ECO:0000313" key="10">
    <source>
        <dbReference type="Proteomes" id="UP000310108"/>
    </source>
</evidence>
<keyword evidence="6" id="KW-0539">Nucleus</keyword>
<dbReference type="AlphaFoldDB" id="A0A4U6X2V6"/>
<dbReference type="InterPro" id="IPR052360">
    <property type="entry name" value="Transcr_Regulatory_Proteins"/>
</dbReference>
<feature type="compositionally biased region" description="Low complexity" evidence="7">
    <location>
        <begin position="52"/>
        <end position="63"/>
    </location>
</feature>
<feature type="compositionally biased region" description="Low complexity" evidence="7">
    <location>
        <begin position="14"/>
        <end position="29"/>
    </location>
</feature>
<protein>
    <submittedName>
        <fullName evidence="9">Transcriptional regulatory protein moc3</fullName>
    </submittedName>
</protein>
<dbReference type="EMBL" id="PJEX01000492">
    <property type="protein sequence ID" value="TKW49711.1"/>
    <property type="molecule type" value="Genomic_DNA"/>
</dbReference>
<dbReference type="Proteomes" id="UP000310108">
    <property type="component" value="Unassembled WGS sequence"/>
</dbReference>
<keyword evidence="5" id="KW-0804">Transcription</keyword>
<dbReference type="PANTHER" id="PTHR36206:SF4">
    <property type="entry name" value="HYPOTHETICAL CONSERVED PROTEIN (EUROFUNG)-RELATED"/>
    <property type="match status" value="1"/>
</dbReference>
<dbReference type="GO" id="GO:0008270">
    <property type="term" value="F:zinc ion binding"/>
    <property type="evidence" value="ECO:0007669"/>
    <property type="project" value="InterPro"/>
</dbReference>
<evidence type="ECO:0000256" key="6">
    <source>
        <dbReference type="ARBA" id="ARBA00023242"/>
    </source>
</evidence>
<dbReference type="InterPro" id="IPR001138">
    <property type="entry name" value="Zn2Cys6_DnaBD"/>
</dbReference>
<evidence type="ECO:0000256" key="1">
    <source>
        <dbReference type="ARBA" id="ARBA00022723"/>
    </source>
</evidence>
<keyword evidence="2" id="KW-0862">Zinc</keyword>
<evidence type="ECO:0000256" key="4">
    <source>
        <dbReference type="ARBA" id="ARBA00023125"/>
    </source>
</evidence>
<dbReference type="STRING" id="1306861.A0A4U6X2V6"/>
<dbReference type="Gene3D" id="4.10.240.10">
    <property type="entry name" value="Zn(2)-C6 fungal-type DNA-binding domain"/>
    <property type="match status" value="1"/>
</dbReference>
<accession>A0A4U6X2V6</accession>
<evidence type="ECO:0000259" key="8">
    <source>
        <dbReference type="PROSITE" id="PS50048"/>
    </source>
</evidence>
<organism evidence="9 10">
    <name type="scientific">Colletotrichum tanaceti</name>
    <dbReference type="NCBI Taxonomy" id="1306861"/>
    <lineage>
        <taxon>Eukaryota</taxon>
        <taxon>Fungi</taxon>
        <taxon>Dikarya</taxon>
        <taxon>Ascomycota</taxon>
        <taxon>Pezizomycotina</taxon>
        <taxon>Sordariomycetes</taxon>
        <taxon>Hypocreomycetidae</taxon>
        <taxon>Glomerellales</taxon>
        <taxon>Glomerellaceae</taxon>
        <taxon>Colletotrichum</taxon>
        <taxon>Colletotrichum destructivum species complex</taxon>
    </lineage>
</organism>
<dbReference type="CDD" id="cd00067">
    <property type="entry name" value="GAL4"/>
    <property type="match status" value="1"/>
</dbReference>
<name>A0A4U6X2V6_9PEZI</name>
<dbReference type="GO" id="GO:0000981">
    <property type="term" value="F:DNA-binding transcription factor activity, RNA polymerase II-specific"/>
    <property type="evidence" value="ECO:0007669"/>
    <property type="project" value="InterPro"/>
</dbReference>
<evidence type="ECO:0000313" key="9">
    <source>
        <dbReference type="EMBL" id="TKW49711.1"/>
    </source>
</evidence>
<proteinExistence type="predicted"/>